<protein>
    <submittedName>
        <fullName evidence="2">Uncharacterized protein</fullName>
    </submittedName>
</protein>
<feature type="transmembrane region" description="Helical" evidence="1">
    <location>
        <begin position="437"/>
        <end position="460"/>
    </location>
</feature>
<evidence type="ECO:0000256" key="1">
    <source>
        <dbReference type="SAM" id="Phobius"/>
    </source>
</evidence>
<keyword evidence="1" id="KW-0472">Membrane</keyword>
<name>A0ABV8ULN4_9PROT</name>
<sequence length="465" mass="49635">MADGLFSLPRVEAAAALAFLIFVVTALPGSRKAPYIYIFCCAGLLAFGWLQGEDGWAWAIEAGARGALIASLFAVMALLSAVAEYSRLIARCGDVIVHQPPGRRYIVLSAGGHLISLLLSIGAMSLLGELVHRALTTHQDQGTPEEVERRRLIRRRRMIIAVQRGFATISVWSPLSVSFAVVMASLPQTDTTVFILSGFSLAMMTLLWGWALDRLTSPRPRPGSSLGQAKEGRWRDFLPLLGLVAAIFVMAFGLAELFDATIIVGVIASIPFLALAWLMRQARANTHIPLDCQDDPEHERSYTISTLRRYLAYLLPSQRSEIGVSGNTAALGILLAFAIPGDWLVGTVEILPRPLTIAAAIWAVILMGQLGLNPIITTTLIGTALAETTLPGASTLPSALALSSGWCMAVASSPFTAGVLVAARYGNVGPWVIGHRWNLLFCLTAATGLGLIVGGMEVIINGTGV</sequence>
<evidence type="ECO:0000313" key="2">
    <source>
        <dbReference type="EMBL" id="MFC4351511.1"/>
    </source>
</evidence>
<evidence type="ECO:0000313" key="3">
    <source>
        <dbReference type="Proteomes" id="UP001595799"/>
    </source>
</evidence>
<accession>A0ABV8ULN4</accession>
<feature type="transmembrane region" description="Helical" evidence="1">
    <location>
        <begin position="237"/>
        <end position="255"/>
    </location>
</feature>
<feature type="transmembrane region" description="Helical" evidence="1">
    <location>
        <begin position="64"/>
        <end position="85"/>
    </location>
</feature>
<feature type="transmembrane region" description="Helical" evidence="1">
    <location>
        <begin position="261"/>
        <end position="279"/>
    </location>
</feature>
<feature type="transmembrane region" description="Helical" evidence="1">
    <location>
        <begin position="398"/>
        <end position="425"/>
    </location>
</feature>
<feature type="transmembrane region" description="Helical" evidence="1">
    <location>
        <begin position="359"/>
        <end position="386"/>
    </location>
</feature>
<dbReference type="RefSeq" id="WP_382421840.1">
    <property type="nucleotide sequence ID" value="NZ_JBHSCW010000003.1"/>
</dbReference>
<keyword evidence="3" id="KW-1185">Reference proteome</keyword>
<organism evidence="2 3">
    <name type="scientific">Fodinicurvata halophila</name>
    <dbReference type="NCBI Taxonomy" id="1419723"/>
    <lineage>
        <taxon>Bacteria</taxon>
        <taxon>Pseudomonadati</taxon>
        <taxon>Pseudomonadota</taxon>
        <taxon>Alphaproteobacteria</taxon>
        <taxon>Rhodospirillales</taxon>
        <taxon>Rhodovibrionaceae</taxon>
        <taxon>Fodinicurvata</taxon>
    </lineage>
</organism>
<keyword evidence="1" id="KW-0812">Transmembrane</keyword>
<gene>
    <name evidence="2" type="ORF">ACFOW6_08165</name>
</gene>
<feature type="transmembrane region" description="Helical" evidence="1">
    <location>
        <begin position="12"/>
        <end position="29"/>
    </location>
</feature>
<dbReference type="Proteomes" id="UP001595799">
    <property type="component" value="Unassembled WGS sequence"/>
</dbReference>
<comment type="caution">
    <text evidence="2">The sequence shown here is derived from an EMBL/GenBank/DDBJ whole genome shotgun (WGS) entry which is preliminary data.</text>
</comment>
<dbReference type="EMBL" id="JBHSCW010000003">
    <property type="protein sequence ID" value="MFC4351511.1"/>
    <property type="molecule type" value="Genomic_DNA"/>
</dbReference>
<feature type="transmembrane region" description="Helical" evidence="1">
    <location>
        <begin position="192"/>
        <end position="212"/>
    </location>
</feature>
<feature type="transmembrane region" description="Helical" evidence="1">
    <location>
        <begin position="35"/>
        <end position="52"/>
    </location>
</feature>
<proteinExistence type="predicted"/>
<reference evidence="3" key="1">
    <citation type="journal article" date="2019" name="Int. J. Syst. Evol. Microbiol.">
        <title>The Global Catalogue of Microorganisms (GCM) 10K type strain sequencing project: providing services to taxonomists for standard genome sequencing and annotation.</title>
        <authorList>
            <consortium name="The Broad Institute Genomics Platform"/>
            <consortium name="The Broad Institute Genome Sequencing Center for Infectious Disease"/>
            <person name="Wu L."/>
            <person name="Ma J."/>
        </authorList>
    </citation>
    <scope>NUCLEOTIDE SEQUENCE [LARGE SCALE GENOMIC DNA]</scope>
    <source>
        <strain evidence="3">CECT 8472</strain>
    </source>
</reference>
<feature type="transmembrane region" description="Helical" evidence="1">
    <location>
        <begin position="105"/>
        <end position="127"/>
    </location>
</feature>
<feature type="transmembrane region" description="Helical" evidence="1">
    <location>
        <begin position="159"/>
        <end position="186"/>
    </location>
</feature>
<keyword evidence="1" id="KW-1133">Transmembrane helix</keyword>